<dbReference type="Proteomes" id="UP000595254">
    <property type="component" value="Chromosome"/>
</dbReference>
<reference evidence="1 2" key="1">
    <citation type="submission" date="2021-01" db="EMBL/GenBank/DDBJ databases">
        <title>FDA dAtabase for Regulatory Grade micrObial Sequences (FDA-ARGOS): Supporting development and validation of Infectious Disease Dx tests.</title>
        <authorList>
            <person name="Nelson B."/>
            <person name="Plummer A."/>
            <person name="Tallon L."/>
            <person name="Sadzewicz L."/>
            <person name="Zhao X."/>
            <person name="Boylan J."/>
            <person name="Ott S."/>
            <person name="Bowen H."/>
            <person name="Vavikolanu K."/>
            <person name="Mehta A."/>
            <person name="Aluvathingal J."/>
            <person name="Nadendla S."/>
            <person name="Myers T."/>
            <person name="Yan Y."/>
            <person name="Sichtig H."/>
        </authorList>
    </citation>
    <scope>NUCLEOTIDE SEQUENCE [LARGE SCALE GENOMIC DNA]</scope>
    <source>
        <strain evidence="1 2">FDAARGOS_1161</strain>
    </source>
</reference>
<proteinExistence type="predicted"/>
<evidence type="ECO:0000313" key="2">
    <source>
        <dbReference type="Proteomes" id="UP000595254"/>
    </source>
</evidence>
<evidence type="ECO:0008006" key="3">
    <source>
        <dbReference type="Google" id="ProtNLM"/>
    </source>
</evidence>
<name>A0A974NNX2_PERPY</name>
<dbReference type="AlphaFoldDB" id="A0A974NNX2"/>
<dbReference type="EMBL" id="CP068053">
    <property type="protein sequence ID" value="QQT01124.1"/>
    <property type="molecule type" value="Genomic_DNA"/>
</dbReference>
<organism evidence="1 2">
    <name type="scientific">Peribacillus psychrosaccharolyticus</name>
    <name type="common">Bacillus psychrosaccharolyticus</name>
    <dbReference type="NCBI Taxonomy" id="1407"/>
    <lineage>
        <taxon>Bacteria</taxon>
        <taxon>Bacillati</taxon>
        <taxon>Bacillota</taxon>
        <taxon>Bacilli</taxon>
        <taxon>Bacillales</taxon>
        <taxon>Bacillaceae</taxon>
        <taxon>Peribacillus</taxon>
    </lineage>
</organism>
<keyword evidence="2" id="KW-1185">Reference proteome</keyword>
<dbReference type="KEGG" id="ppsr:I6J18_04265"/>
<accession>A0A974NNX2</accession>
<gene>
    <name evidence="1" type="ORF">I6J18_04265</name>
</gene>
<protein>
    <recommendedName>
        <fullName evidence="3">DUF2268 domain-containing protein</fullName>
    </recommendedName>
</protein>
<sequence>MGTFDNNPFVAPFDQDRIALCLPIESGSSEILLVHELTHIVHAKTASLTSHWQRTIALTILEEGLATRVSKFLVPGEADERYIEHKENWLTSCIGKKEEIFKGILPYLEDDSSETVYKFTIGKGATNHEREAYYAGWEMVDTLLEQGVSFNDLARIKEKDIPILFKNLLIS</sequence>
<evidence type="ECO:0000313" key="1">
    <source>
        <dbReference type="EMBL" id="QQT01124.1"/>
    </source>
</evidence>
<dbReference type="RefSeq" id="WP_152526488.1">
    <property type="nucleotide sequence ID" value="NZ_CP068053.1"/>
</dbReference>